<protein>
    <submittedName>
        <fullName evidence="1">Uncharacterized protein</fullName>
    </submittedName>
</protein>
<reference evidence="1 2" key="1">
    <citation type="submission" date="2018-01" db="EMBL/GenBank/DDBJ databases">
        <title>Saezia sanguinis gen. nov., sp. nov., in the order Burkholderiales isolated from human blood.</title>
        <authorList>
            <person name="Medina-Pascual M.J."/>
            <person name="Valdezate S."/>
            <person name="Monzon S."/>
            <person name="Cuesta I."/>
            <person name="Carrasco G."/>
            <person name="Villalon P."/>
            <person name="Saez-Nieto J.A."/>
        </authorList>
    </citation>
    <scope>NUCLEOTIDE SEQUENCE [LARGE SCALE GENOMIC DNA]</scope>
    <source>
        <strain evidence="1 2">CNM695-12</strain>
    </source>
</reference>
<dbReference type="AlphaFoldDB" id="A0A433SEA4"/>
<evidence type="ECO:0000313" key="2">
    <source>
        <dbReference type="Proteomes" id="UP000286947"/>
    </source>
</evidence>
<evidence type="ECO:0000313" key="1">
    <source>
        <dbReference type="EMBL" id="RUS67016.1"/>
    </source>
</evidence>
<keyword evidence="2" id="KW-1185">Reference proteome</keyword>
<dbReference type="EMBL" id="PQSP01000002">
    <property type="protein sequence ID" value="RUS67016.1"/>
    <property type="molecule type" value="Genomic_DNA"/>
</dbReference>
<comment type="caution">
    <text evidence="1">The sequence shown here is derived from an EMBL/GenBank/DDBJ whole genome shotgun (WGS) entry which is preliminary data.</text>
</comment>
<gene>
    <name evidence="1" type="ORF">CUZ56_00954</name>
</gene>
<organism evidence="1 2">
    <name type="scientific">Saezia sanguinis</name>
    <dbReference type="NCBI Taxonomy" id="1965230"/>
    <lineage>
        <taxon>Bacteria</taxon>
        <taxon>Pseudomonadati</taxon>
        <taxon>Pseudomonadota</taxon>
        <taxon>Betaproteobacteria</taxon>
        <taxon>Burkholderiales</taxon>
        <taxon>Saeziaceae</taxon>
        <taxon>Saezia</taxon>
    </lineage>
</organism>
<accession>A0A433SEA4</accession>
<name>A0A433SEA4_9BURK</name>
<sequence length="88" mass="9654">MIASMLMWEFLSLCMNRCVVQGRSIESVLCPEFPILHHGPFSRGVHINVHALHAIKNNLTQGDAVVTGSFAFFTGGFHADKTIGTKIV</sequence>
<proteinExistence type="predicted"/>
<dbReference type="Proteomes" id="UP000286947">
    <property type="component" value="Unassembled WGS sequence"/>
</dbReference>